<feature type="compositionally biased region" description="Basic residues" evidence="1">
    <location>
        <begin position="55"/>
        <end position="74"/>
    </location>
</feature>
<dbReference type="AlphaFoldDB" id="A0A177TZ01"/>
<feature type="compositionally biased region" description="Low complexity" evidence="1">
    <location>
        <begin position="79"/>
        <end position="124"/>
    </location>
</feature>
<reference evidence="2" key="1">
    <citation type="submission" date="2016-04" db="EMBL/GenBank/DDBJ databases">
        <authorList>
            <person name="Nguyen H.D."/>
            <person name="Kesanakurti P."/>
            <person name="Cullis J."/>
            <person name="Levesque C.A."/>
            <person name="Hambleton S."/>
        </authorList>
    </citation>
    <scope>NUCLEOTIDE SEQUENCE</scope>
    <source>
        <strain evidence="2">DAOMC 238032</strain>
    </source>
</reference>
<name>A0A177TZ01_9BASI</name>
<dbReference type="EMBL" id="LWDD02001538">
    <property type="protein sequence ID" value="KAE8247408.1"/>
    <property type="molecule type" value="Genomic_DNA"/>
</dbReference>
<accession>A0A177TZ01</accession>
<feature type="region of interest" description="Disordered" evidence="1">
    <location>
        <begin position="18"/>
        <end position="129"/>
    </location>
</feature>
<feature type="compositionally biased region" description="Polar residues" evidence="1">
    <location>
        <begin position="21"/>
        <end position="32"/>
    </location>
</feature>
<reference evidence="2" key="2">
    <citation type="journal article" date="2019" name="IMA Fungus">
        <title>Genome sequencing and comparison of five Tilletia species to identify candidate genes for the detection of regulated species infecting wheat.</title>
        <authorList>
            <person name="Nguyen H.D.T."/>
            <person name="Sultana T."/>
            <person name="Kesanakurti P."/>
            <person name="Hambleton S."/>
        </authorList>
    </citation>
    <scope>NUCLEOTIDE SEQUENCE</scope>
    <source>
        <strain evidence="2">DAOMC 238032</strain>
    </source>
</reference>
<evidence type="ECO:0000256" key="1">
    <source>
        <dbReference type="SAM" id="MobiDB-lite"/>
    </source>
</evidence>
<sequence length="280" mass="31621">MCLGDAFETALEQISLRAKLQDQTGENLNPSSPILPEERQNGHPQAPALKGKEKAGRKRKRSKNKMSKAKKGHSHTPPTSGNDSSTSSAGSSSSFTSCSLESDSDSNSGSKTTDSDSSSEFSETLGHDWKSGRANEERYRELKIPLHIAKKVHAGEYVDLWWFTPAAASMPRTAQRNARQSHHHGKQYAQGDDSRAPKSFVEDWQLPHSEFLYAISFFLETMGDEFVEKRTTKASWKLNMTIRTHRDRHDPMIQEGLQRLHHHHSQCFAHTSRRVKNKRK</sequence>
<proteinExistence type="predicted"/>
<gene>
    <name evidence="2" type="ORF">A4X03_0g7051</name>
</gene>
<organism evidence="2 3">
    <name type="scientific">Tilletia caries</name>
    <name type="common">wheat bunt fungus</name>
    <dbReference type="NCBI Taxonomy" id="13290"/>
    <lineage>
        <taxon>Eukaryota</taxon>
        <taxon>Fungi</taxon>
        <taxon>Dikarya</taxon>
        <taxon>Basidiomycota</taxon>
        <taxon>Ustilaginomycotina</taxon>
        <taxon>Exobasidiomycetes</taxon>
        <taxon>Tilletiales</taxon>
        <taxon>Tilletiaceae</taxon>
        <taxon>Tilletia</taxon>
    </lineage>
</organism>
<comment type="caution">
    <text evidence="2">The sequence shown here is derived from an EMBL/GenBank/DDBJ whole genome shotgun (WGS) entry which is preliminary data.</text>
</comment>
<dbReference type="Proteomes" id="UP000077671">
    <property type="component" value="Unassembled WGS sequence"/>
</dbReference>
<evidence type="ECO:0000313" key="3">
    <source>
        <dbReference type="Proteomes" id="UP000077671"/>
    </source>
</evidence>
<evidence type="ECO:0000313" key="2">
    <source>
        <dbReference type="EMBL" id="KAE8247408.1"/>
    </source>
</evidence>
<protein>
    <submittedName>
        <fullName evidence="2">Uncharacterized protein</fullName>
    </submittedName>
</protein>
<feature type="region of interest" description="Disordered" evidence="1">
    <location>
        <begin position="173"/>
        <end position="196"/>
    </location>
</feature>